<dbReference type="PROSITE" id="PS00455">
    <property type="entry name" value="AMP_BINDING"/>
    <property type="match status" value="1"/>
</dbReference>
<keyword evidence="4" id="KW-0443">Lipid metabolism</keyword>
<gene>
    <name evidence="7" type="ORF">SAMN04515672_2038</name>
</gene>
<dbReference type="InterPro" id="IPR042099">
    <property type="entry name" value="ANL_N_sf"/>
</dbReference>
<protein>
    <submittedName>
        <fullName evidence="7">Fatty-acyl-CoA synthase</fullName>
    </submittedName>
</protein>
<evidence type="ECO:0000256" key="2">
    <source>
        <dbReference type="ARBA" id="ARBA00022598"/>
    </source>
</evidence>
<comment type="similarity">
    <text evidence="1">Belongs to the ATP-dependent AMP-binding enzyme family.</text>
</comment>
<dbReference type="Gene3D" id="3.40.50.12780">
    <property type="entry name" value="N-terminal domain of ligase-like"/>
    <property type="match status" value="1"/>
</dbReference>
<dbReference type="EMBL" id="FNFE01000002">
    <property type="protein sequence ID" value="SDJ98249.1"/>
    <property type="molecule type" value="Genomic_DNA"/>
</dbReference>
<dbReference type="Proteomes" id="UP000198882">
    <property type="component" value="Unassembled WGS sequence"/>
</dbReference>
<evidence type="ECO:0000256" key="4">
    <source>
        <dbReference type="ARBA" id="ARBA00023098"/>
    </source>
</evidence>
<dbReference type="CDD" id="cd12119">
    <property type="entry name" value="ttLC_FACS_AlkK_like"/>
    <property type="match status" value="1"/>
</dbReference>
<feature type="domain" description="AMP-binding enzyme C-terminal" evidence="6">
    <location>
        <begin position="447"/>
        <end position="524"/>
    </location>
</feature>
<feature type="domain" description="AMP-dependent synthetase/ligase" evidence="5">
    <location>
        <begin position="16"/>
        <end position="397"/>
    </location>
</feature>
<name>A0A1G8Y5V1_9EURY</name>
<dbReference type="Pfam" id="PF13193">
    <property type="entry name" value="AMP-binding_C"/>
    <property type="match status" value="1"/>
</dbReference>
<dbReference type="InterPro" id="IPR000873">
    <property type="entry name" value="AMP-dep_synth/lig_dom"/>
</dbReference>
<dbReference type="InterPro" id="IPR045851">
    <property type="entry name" value="AMP-bd_C_sf"/>
</dbReference>
<dbReference type="AlphaFoldDB" id="A0A1G8Y5V1"/>
<organism evidence="7 8">
    <name type="scientific">Natronorubrum texcoconense</name>
    <dbReference type="NCBI Taxonomy" id="1095776"/>
    <lineage>
        <taxon>Archaea</taxon>
        <taxon>Methanobacteriati</taxon>
        <taxon>Methanobacteriota</taxon>
        <taxon>Stenosarchaea group</taxon>
        <taxon>Halobacteria</taxon>
        <taxon>Halobacteriales</taxon>
        <taxon>Natrialbaceae</taxon>
        <taxon>Natronorubrum</taxon>
    </lineage>
</organism>
<evidence type="ECO:0000256" key="1">
    <source>
        <dbReference type="ARBA" id="ARBA00006432"/>
    </source>
</evidence>
<dbReference type="Pfam" id="PF00501">
    <property type="entry name" value="AMP-binding"/>
    <property type="match status" value="1"/>
</dbReference>
<dbReference type="InterPro" id="IPR025110">
    <property type="entry name" value="AMP-bd_C"/>
</dbReference>
<dbReference type="GO" id="GO:0006631">
    <property type="term" value="P:fatty acid metabolic process"/>
    <property type="evidence" value="ECO:0007669"/>
    <property type="project" value="UniProtKB-KW"/>
</dbReference>
<keyword evidence="2" id="KW-0436">Ligase</keyword>
<dbReference type="PANTHER" id="PTHR43859">
    <property type="entry name" value="ACYL-ACTIVATING ENZYME"/>
    <property type="match status" value="1"/>
</dbReference>
<evidence type="ECO:0000256" key="3">
    <source>
        <dbReference type="ARBA" id="ARBA00022832"/>
    </source>
</evidence>
<keyword evidence="8" id="KW-1185">Reference proteome</keyword>
<keyword evidence="3" id="KW-0276">Fatty acid metabolism</keyword>
<dbReference type="SUPFAM" id="SSF56801">
    <property type="entry name" value="Acetyl-CoA synthetase-like"/>
    <property type="match status" value="1"/>
</dbReference>
<dbReference type="FunFam" id="3.30.300.30:FF:000008">
    <property type="entry name" value="2,3-dihydroxybenzoate-AMP ligase"/>
    <property type="match status" value="1"/>
</dbReference>
<evidence type="ECO:0000313" key="7">
    <source>
        <dbReference type="EMBL" id="SDJ98249.1"/>
    </source>
</evidence>
<dbReference type="PANTHER" id="PTHR43859:SF4">
    <property type="entry name" value="BUTANOATE--COA LIGASE AAE1-RELATED"/>
    <property type="match status" value="1"/>
</dbReference>
<dbReference type="InterPro" id="IPR020845">
    <property type="entry name" value="AMP-binding_CS"/>
</dbReference>
<dbReference type="STRING" id="1095776.SAMN04515672_2038"/>
<dbReference type="Gene3D" id="3.30.300.30">
    <property type="match status" value="1"/>
</dbReference>
<accession>A0A1G8Y5V1</accession>
<evidence type="ECO:0000313" key="8">
    <source>
        <dbReference type="Proteomes" id="UP000198882"/>
    </source>
</evidence>
<dbReference type="NCBIfam" id="NF004837">
    <property type="entry name" value="PRK06187.1"/>
    <property type="match status" value="1"/>
</dbReference>
<sequence>MDMPAGTDQTLRPFLWRAANLYSDTEIVSRNHDGMQRYTYGEYEDRTSQLANALDEHGIEEGDRVGTFCWNHSRHFETYFAVPSIGAQLHTINPLLPDAHIQYIVDNADDQLIFVDQSLAPKLASAVADADGDEFADVDFVVMGSEESDHLEATPYESFIDGQDTDYDWPDVDEEQPAGMCYTSGTTGNPKGVEYTQQMLWSHTMATLTPQGIPMADDDVVMPVVPMFHVNAWGMPFSATAGGSKHVYPGPSPEPEDIASLIENEGVTISAGVPTVWLGLMEYCSEHDVDLSTLETVIVGGSAAPKSMIEWFDDQGVEVLHAWGMTEMSPIGSVSHLKSDLQDADYDTQLEKRGKQGLMVPGLEFKVIDENDEEIAWDGEEFGELWVRGPWVTKEYFKRPEANEEDFEDGWLKTGDVVTVDEDGYIQIVDREKDVIKSGGEWISSVELENAIMAHDDVAEAAVVGVPHERWQERPVAFVVPDDGVDRETLVPEINEMLADEYPKWWLPDEVEFIEEVPKTATGKFSKKDIREEYADQSLVEGRVPEDAAPDQN</sequence>
<dbReference type="GO" id="GO:0016874">
    <property type="term" value="F:ligase activity"/>
    <property type="evidence" value="ECO:0007669"/>
    <property type="project" value="UniProtKB-KW"/>
</dbReference>
<reference evidence="8" key="1">
    <citation type="submission" date="2016-10" db="EMBL/GenBank/DDBJ databases">
        <authorList>
            <person name="Varghese N."/>
            <person name="Submissions S."/>
        </authorList>
    </citation>
    <scope>NUCLEOTIDE SEQUENCE [LARGE SCALE GENOMIC DNA]</scope>
    <source>
        <strain evidence="8">B4,CECT 8067,JCM 17497</strain>
    </source>
</reference>
<evidence type="ECO:0000259" key="6">
    <source>
        <dbReference type="Pfam" id="PF13193"/>
    </source>
</evidence>
<proteinExistence type="inferred from homology"/>
<evidence type="ECO:0000259" key="5">
    <source>
        <dbReference type="Pfam" id="PF00501"/>
    </source>
</evidence>